<proteinExistence type="predicted"/>
<keyword evidence="2" id="KW-0378">Hydrolase</keyword>
<dbReference type="AlphaFoldDB" id="A0ABD6A538"/>
<dbReference type="GeneID" id="79314649"/>
<dbReference type="Gene3D" id="3.40.50.1820">
    <property type="entry name" value="alpha/beta hydrolase"/>
    <property type="match status" value="1"/>
</dbReference>
<dbReference type="PANTHER" id="PTHR43194:SF2">
    <property type="entry name" value="PEROXISOMAL MEMBRANE PROTEIN LPX1"/>
    <property type="match status" value="1"/>
</dbReference>
<organism evidence="2 3">
    <name type="scientific">Halomarina halobia</name>
    <dbReference type="NCBI Taxonomy" id="3033386"/>
    <lineage>
        <taxon>Archaea</taxon>
        <taxon>Methanobacteriati</taxon>
        <taxon>Methanobacteriota</taxon>
        <taxon>Stenosarchaea group</taxon>
        <taxon>Halobacteria</taxon>
        <taxon>Halobacteriales</taxon>
        <taxon>Natronomonadaceae</taxon>
        <taxon>Halomarina</taxon>
    </lineage>
</organism>
<sequence length="240" mass="26055">MLVHGTTADHTRWVSVLPALKEHFTVYAIDRRGRGESGDADEYALEREFEDVAAVVESINNPVILLGHSYGALCSLEAALRTDNLHTLVLYEPPLPVSDHDPDTEDVLDEMTALVDDGENEQALVLFFSGVVGMPSAELDALRSAPNWPARVDAAHTAIREERARKGYEFDAARFAGLTAPTLLLSGSESAPFLTDATDVLDDALPNSRIAVLDGQAHAAMNTAPERFIDEVLAFVRESS</sequence>
<dbReference type="Proteomes" id="UP001596547">
    <property type="component" value="Unassembled WGS sequence"/>
</dbReference>
<dbReference type="RefSeq" id="WP_276305079.1">
    <property type="nucleotide sequence ID" value="NZ_CP119992.1"/>
</dbReference>
<dbReference type="InterPro" id="IPR000073">
    <property type="entry name" value="AB_hydrolase_1"/>
</dbReference>
<dbReference type="GO" id="GO:0016787">
    <property type="term" value="F:hydrolase activity"/>
    <property type="evidence" value="ECO:0007669"/>
    <property type="project" value="UniProtKB-KW"/>
</dbReference>
<feature type="domain" description="AB hydrolase-1" evidence="1">
    <location>
        <begin position="2"/>
        <end position="230"/>
    </location>
</feature>
<dbReference type="EMBL" id="JBHTBF010000001">
    <property type="protein sequence ID" value="MFC7315678.1"/>
    <property type="molecule type" value="Genomic_DNA"/>
</dbReference>
<dbReference type="PANTHER" id="PTHR43194">
    <property type="entry name" value="HYDROLASE ALPHA/BETA FOLD FAMILY"/>
    <property type="match status" value="1"/>
</dbReference>
<keyword evidence="3" id="KW-1185">Reference proteome</keyword>
<dbReference type="SUPFAM" id="SSF53474">
    <property type="entry name" value="alpha/beta-Hydrolases"/>
    <property type="match status" value="1"/>
</dbReference>
<protein>
    <submittedName>
        <fullName evidence="2">Alpha/beta fold hydrolase</fullName>
    </submittedName>
</protein>
<dbReference type="InterPro" id="IPR029058">
    <property type="entry name" value="AB_hydrolase_fold"/>
</dbReference>
<evidence type="ECO:0000313" key="2">
    <source>
        <dbReference type="EMBL" id="MFC7315678.1"/>
    </source>
</evidence>
<accession>A0ABD6A538</accession>
<reference evidence="2 3" key="1">
    <citation type="journal article" date="2019" name="Int. J. Syst. Evol. Microbiol.">
        <title>The Global Catalogue of Microorganisms (GCM) 10K type strain sequencing project: providing services to taxonomists for standard genome sequencing and annotation.</title>
        <authorList>
            <consortium name="The Broad Institute Genomics Platform"/>
            <consortium name="The Broad Institute Genome Sequencing Center for Infectious Disease"/>
            <person name="Wu L."/>
            <person name="Ma J."/>
        </authorList>
    </citation>
    <scope>NUCLEOTIDE SEQUENCE [LARGE SCALE GENOMIC DNA]</scope>
    <source>
        <strain evidence="2 3">PSR21</strain>
    </source>
</reference>
<evidence type="ECO:0000259" key="1">
    <source>
        <dbReference type="Pfam" id="PF12697"/>
    </source>
</evidence>
<dbReference type="InterPro" id="IPR050228">
    <property type="entry name" value="Carboxylesterase_BioH"/>
</dbReference>
<name>A0ABD6A538_9EURY</name>
<dbReference type="Pfam" id="PF12697">
    <property type="entry name" value="Abhydrolase_6"/>
    <property type="match status" value="1"/>
</dbReference>
<evidence type="ECO:0000313" key="3">
    <source>
        <dbReference type="Proteomes" id="UP001596547"/>
    </source>
</evidence>
<comment type="caution">
    <text evidence="2">The sequence shown here is derived from an EMBL/GenBank/DDBJ whole genome shotgun (WGS) entry which is preliminary data.</text>
</comment>
<gene>
    <name evidence="2" type="ORF">ACFQPE_02555</name>
</gene>